<dbReference type="InterPro" id="IPR009030">
    <property type="entry name" value="Growth_fac_rcpt_cys_sf"/>
</dbReference>
<evidence type="ECO:0000313" key="2">
    <source>
        <dbReference type="EMBL" id="CAL6033414.1"/>
    </source>
</evidence>
<sequence length="641" mass="72274">MDRKSCIMTCPEDQVVKKGVLSNICACAGATPYISSDLTECVQECKVGEFKLQFACVVDCNRMMHNATHCLDSCPNGKFQELVSRICVDSCPPGQIQENNRCLCPIGWYETLNNYCKTNCEADQLVDSFNQQCVRQCQGSYLDIKSQKCIQKCPPGQIPDQYQARCICSTQTRLNILTFTCECPQNQLILLNNQCGDACPYGSNIYNTNGQKYCVCVNYISSDFKSCVNVCSSQQFMDITKTICLEKCPPQFFVDFKGIQCVHSCGINQVSNQSKYCKCNRYYSINIQESGCIYQCPQDQIIYGGHCACSGEGANDSSPTFDSKTNTCICHANTYFSAESLTCVLSCRPTFEILQGRCVCPIGKFLSVDLQACYTNCNFAKQQKISPDGRACQEECAPTQVLSLFGDQCLEFCPQNSQTNENRQCMCVSGLISLDGKQCVKTCGIGEYDNFIMHQVGNTDANVQKILYQLMVNAHVLILQKYQIQITRFVFQVVLLDSNKLVTESNYIVHVLIIQLRITNLVSSHARQLIQLIIQIKDAYQFVFIHYYFLLINYIVFKTAKQVSSQVQRELNVKVHVHLESQTSQTDVNAKIHQKYPQMVINVFLNAEQGRKSYHLSSIHLVSVCLVYKTQITHVNVQLDI</sequence>
<comment type="caution">
    <text evidence="2">The sequence shown here is derived from an EMBL/GenBank/DDBJ whole genome shotgun (WGS) entry which is preliminary data.</text>
</comment>
<name>A0ABP1JA14_9EUKA</name>
<proteinExistence type="predicted"/>
<dbReference type="EMBL" id="CAXDID020000125">
    <property type="protein sequence ID" value="CAL6033414.1"/>
    <property type="molecule type" value="Genomic_DNA"/>
</dbReference>
<evidence type="ECO:0000256" key="1">
    <source>
        <dbReference type="SAM" id="Phobius"/>
    </source>
</evidence>
<gene>
    <name evidence="2" type="ORF">HINF_LOCUS34957</name>
</gene>
<keyword evidence="1" id="KW-0472">Membrane</keyword>
<organism evidence="2 3">
    <name type="scientific">Hexamita inflata</name>
    <dbReference type="NCBI Taxonomy" id="28002"/>
    <lineage>
        <taxon>Eukaryota</taxon>
        <taxon>Metamonada</taxon>
        <taxon>Diplomonadida</taxon>
        <taxon>Hexamitidae</taxon>
        <taxon>Hexamitinae</taxon>
        <taxon>Hexamita</taxon>
    </lineage>
</organism>
<accession>A0ABP1JA14</accession>
<keyword evidence="1" id="KW-1133">Transmembrane helix</keyword>
<reference evidence="2 3" key="1">
    <citation type="submission" date="2024-07" db="EMBL/GenBank/DDBJ databases">
        <authorList>
            <person name="Akdeniz Z."/>
        </authorList>
    </citation>
    <scope>NUCLEOTIDE SEQUENCE [LARGE SCALE GENOMIC DNA]</scope>
</reference>
<protein>
    <submittedName>
        <fullName evidence="2">Uncharacterized protein</fullName>
    </submittedName>
</protein>
<evidence type="ECO:0000313" key="3">
    <source>
        <dbReference type="Proteomes" id="UP001642409"/>
    </source>
</evidence>
<feature type="transmembrane region" description="Helical" evidence="1">
    <location>
        <begin position="539"/>
        <end position="557"/>
    </location>
</feature>
<dbReference type="Proteomes" id="UP001642409">
    <property type="component" value="Unassembled WGS sequence"/>
</dbReference>
<dbReference type="SUPFAM" id="SSF57184">
    <property type="entry name" value="Growth factor receptor domain"/>
    <property type="match status" value="3"/>
</dbReference>
<keyword evidence="1" id="KW-0812">Transmembrane</keyword>
<keyword evidence="3" id="KW-1185">Reference proteome</keyword>